<gene>
    <name evidence="9" type="primary">LOC106118109</name>
</gene>
<dbReference type="GO" id="GO:0008527">
    <property type="term" value="F:taste receptor activity"/>
    <property type="evidence" value="ECO:0007669"/>
    <property type="project" value="InterPro"/>
</dbReference>
<accession>A0AAJ6ZA19</accession>
<comment type="subcellular location">
    <subcellularLocation>
        <location evidence="1">Cell membrane</location>
        <topology evidence="1">Multi-pass membrane protein</topology>
    </subcellularLocation>
</comment>
<dbReference type="AlphaFoldDB" id="A0AAJ6ZA19"/>
<reference evidence="9" key="1">
    <citation type="submission" date="2025-08" db="UniProtKB">
        <authorList>
            <consortium name="RefSeq"/>
        </authorList>
    </citation>
    <scope>IDENTIFICATION</scope>
</reference>
<keyword evidence="6 8" id="KW-0472">Membrane</keyword>
<keyword evidence="3" id="KW-1003">Cell membrane</keyword>
<dbReference type="RefSeq" id="XP_013168118.1">
    <property type="nucleotide sequence ID" value="XM_013312664.1"/>
</dbReference>
<evidence type="ECO:0000256" key="6">
    <source>
        <dbReference type="ARBA" id="ARBA00023136"/>
    </source>
</evidence>
<evidence type="ECO:0000256" key="1">
    <source>
        <dbReference type="ARBA" id="ARBA00004651"/>
    </source>
</evidence>
<protein>
    <submittedName>
        <fullName evidence="9">Gustatory receptor for sugar taste 64a-like</fullName>
    </submittedName>
</protein>
<organism evidence="9">
    <name type="scientific">Papilio xuthus</name>
    <name type="common">Asian swallowtail butterfly</name>
    <dbReference type="NCBI Taxonomy" id="66420"/>
    <lineage>
        <taxon>Eukaryota</taxon>
        <taxon>Metazoa</taxon>
        <taxon>Ecdysozoa</taxon>
        <taxon>Arthropoda</taxon>
        <taxon>Hexapoda</taxon>
        <taxon>Insecta</taxon>
        <taxon>Pterygota</taxon>
        <taxon>Neoptera</taxon>
        <taxon>Endopterygota</taxon>
        <taxon>Lepidoptera</taxon>
        <taxon>Glossata</taxon>
        <taxon>Ditrysia</taxon>
        <taxon>Papilionoidea</taxon>
        <taxon>Papilionidae</taxon>
        <taxon>Papilioninae</taxon>
        <taxon>Papilio</taxon>
    </lineage>
</organism>
<evidence type="ECO:0000256" key="7">
    <source>
        <dbReference type="ARBA" id="ARBA00023170"/>
    </source>
</evidence>
<evidence type="ECO:0000256" key="8">
    <source>
        <dbReference type="SAM" id="Phobius"/>
    </source>
</evidence>
<feature type="transmembrane region" description="Helical" evidence="8">
    <location>
        <begin position="47"/>
        <end position="69"/>
    </location>
</feature>
<dbReference type="KEGG" id="pxu:106118109"/>
<feature type="transmembrane region" description="Helical" evidence="8">
    <location>
        <begin position="193"/>
        <end position="226"/>
    </location>
</feature>
<feature type="transmembrane region" description="Helical" evidence="8">
    <location>
        <begin position="89"/>
        <end position="109"/>
    </location>
</feature>
<dbReference type="GO" id="GO:0050916">
    <property type="term" value="P:sensory perception of sweet taste"/>
    <property type="evidence" value="ECO:0007669"/>
    <property type="project" value="UniProtKB-ARBA"/>
</dbReference>
<sequence>MPKTIKKVNFRNDDVFHIQQPRDEFLTIMQQIFRCARFFGITGSCNYYWKLWGVVLLLCLTVVEIGSIWKVVKALAGWAVSTTGHRSVTARLAGATLYANAVLSLILTWRISSSWEKISDYWIIIEHSITNRIPRDEYLEKKMIAVQMFFIICGLAEHTMSVLAVIGLDCPPSHLLKRYILVSHGFLLQPTDYSISVAILLIVLSTVATILWNFQDLLLVLITLGLASRYRRINSYVASYCAKNKKEAVSKNADTVEIFTWRKIREAYVKQATLVRKVNDKIGTLILLSNSCNFYFTCLQLFLGISQGMTDTALTQMYYLSSFIWLCLRTTLVVLSAADVNVSSKGALPYIFEYPTEDYNLEIERLQYQLSKDYVALSGMGFFFLTKSLLLQMAGAVVTYELVLIQFDDTDHNSTDTINATMV</sequence>
<keyword evidence="4 8" id="KW-0812">Transmembrane</keyword>
<feature type="transmembrane region" description="Helical" evidence="8">
    <location>
        <begin position="374"/>
        <end position="394"/>
    </location>
</feature>
<dbReference type="GeneID" id="106118109"/>
<dbReference type="Pfam" id="PF06151">
    <property type="entry name" value="Trehalose_recp"/>
    <property type="match status" value="1"/>
</dbReference>
<evidence type="ECO:0000256" key="4">
    <source>
        <dbReference type="ARBA" id="ARBA00022692"/>
    </source>
</evidence>
<evidence type="ECO:0000256" key="2">
    <source>
        <dbReference type="ARBA" id="ARBA00005327"/>
    </source>
</evidence>
<evidence type="ECO:0000313" key="9">
    <source>
        <dbReference type="RefSeq" id="XP_013168118.1"/>
    </source>
</evidence>
<evidence type="ECO:0000256" key="5">
    <source>
        <dbReference type="ARBA" id="ARBA00022989"/>
    </source>
</evidence>
<dbReference type="PANTHER" id="PTHR21421:SF29">
    <property type="entry name" value="GUSTATORY RECEPTOR 5A FOR TREHALOSE-RELATED"/>
    <property type="match status" value="1"/>
</dbReference>
<feature type="transmembrane region" description="Helical" evidence="8">
    <location>
        <begin position="317"/>
        <end position="338"/>
    </location>
</feature>
<proteinExistence type="inferred from homology"/>
<dbReference type="PANTHER" id="PTHR21421">
    <property type="entry name" value="GUSTATORY RECEPTOR"/>
    <property type="match status" value="1"/>
</dbReference>
<keyword evidence="5 8" id="KW-1133">Transmembrane helix</keyword>
<dbReference type="GO" id="GO:0005886">
    <property type="term" value="C:plasma membrane"/>
    <property type="evidence" value="ECO:0007669"/>
    <property type="project" value="UniProtKB-SubCell"/>
</dbReference>
<comment type="similarity">
    <text evidence="2">Belongs to the insect chemoreceptor superfamily. Gustatory receptor (GR) family. Gr5a subfamily.</text>
</comment>
<dbReference type="Proteomes" id="UP000694872">
    <property type="component" value="Unplaced"/>
</dbReference>
<dbReference type="InterPro" id="IPR009318">
    <property type="entry name" value="Gustatory_rcpt"/>
</dbReference>
<keyword evidence="7" id="KW-0675">Receptor</keyword>
<feature type="transmembrane region" description="Helical" evidence="8">
    <location>
        <begin position="285"/>
        <end position="305"/>
    </location>
</feature>
<evidence type="ECO:0000256" key="3">
    <source>
        <dbReference type="ARBA" id="ARBA00022475"/>
    </source>
</evidence>
<feature type="transmembrane region" description="Helical" evidence="8">
    <location>
        <begin position="144"/>
        <end position="168"/>
    </location>
</feature>
<name>A0AAJ6ZA19_PAPXU</name>